<organism evidence="3 4">
    <name type="scientific">Daphnia magna</name>
    <dbReference type="NCBI Taxonomy" id="35525"/>
    <lineage>
        <taxon>Eukaryota</taxon>
        <taxon>Metazoa</taxon>
        <taxon>Ecdysozoa</taxon>
        <taxon>Arthropoda</taxon>
        <taxon>Crustacea</taxon>
        <taxon>Branchiopoda</taxon>
        <taxon>Diplostraca</taxon>
        <taxon>Cladocera</taxon>
        <taxon>Anomopoda</taxon>
        <taxon>Daphniidae</taxon>
        <taxon>Daphnia</taxon>
    </lineage>
</organism>
<evidence type="ECO:0000256" key="1">
    <source>
        <dbReference type="SAM" id="MobiDB-lite"/>
    </source>
</evidence>
<reference evidence="3 4" key="1">
    <citation type="journal article" date="2023" name="Nucleic Acids Res.">
        <title>The hologenome of Daphnia magna reveals possible DNA methylation and microbiome-mediated evolution of the host genome.</title>
        <authorList>
            <person name="Chaturvedi A."/>
            <person name="Li X."/>
            <person name="Dhandapani V."/>
            <person name="Marshall H."/>
            <person name="Kissane S."/>
            <person name="Cuenca-Cambronero M."/>
            <person name="Asole G."/>
            <person name="Calvet F."/>
            <person name="Ruiz-Romero M."/>
            <person name="Marangio P."/>
            <person name="Guigo R."/>
            <person name="Rago D."/>
            <person name="Mirbahai L."/>
            <person name="Eastwood N."/>
            <person name="Colbourne J.K."/>
            <person name="Zhou J."/>
            <person name="Mallon E."/>
            <person name="Orsini L."/>
        </authorList>
    </citation>
    <scope>NUCLEOTIDE SEQUENCE [LARGE SCALE GENOMIC DNA]</scope>
    <source>
        <strain evidence="3">LRV0_1</strain>
    </source>
</reference>
<sequence length="131" mass="14663">MHSISKFSHLGSRSPHVILLVVFFVFYSAVRKKKNSLEKEGRALRVDVRGADKSVGYTQLLHRLCIKLHVAYVQCTSRRKALQSSDSVTSNIFYTTQKGPKRPVPDESLMNPHPIHSGKFRSSGNPGDSVL</sequence>
<keyword evidence="2" id="KW-1133">Transmembrane helix</keyword>
<keyword evidence="2" id="KW-0472">Membrane</keyword>
<dbReference type="EMBL" id="JAOYFB010000037">
    <property type="protein sequence ID" value="KAK4023015.1"/>
    <property type="molecule type" value="Genomic_DNA"/>
</dbReference>
<name>A0ABR0AD09_9CRUS</name>
<feature type="region of interest" description="Disordered" evidence="1">
    <location>
        <begin position="94"/>
        <end position="131"/>
    </location>
</feature>
<keyword evidence="2" id="KW-0812">Transmembrane</keyword>
<dbReference type="Proteomes" id="UP001234178">
    <property type="component" value="Unassembled WGS sequence"/>
</dbReference>
<evidence type="ECO:0000313" key="3">
    <source>
        <dbReference type="EMBL" id="KAK4023015.1"/>
    </source>
</evidence>
<evidence type="ECO:0000313" key="4">
    <source>
        <dbReference type="Proteomes" id="UP001234178"/>
    </source>
</evidence>
<gene>
    <name evidence="3" type="ORF">OUZ56_008453</name>
</gene>
<proteinExistence type="predicted"/>
<evidence type="ECO:0000256" key="2">
    <source>
        <dbReference type="SAM" id="Phobius"/>
    </source>
</evidence>
<comment type="caution">
    <text evidence="3">The sequence shown here is derived from an EMBL/GenBank/DDBJ whole genome shotgun (WGS) entry which is preliminary data.</text>
</comment>
<accession>A0ABR0AD09</accession>
<feature type="transmembrane region" description="Helical" evidence="2">
    <location>
        <begin position="12"/>
        <end position="30"/>
    </location>
</feature>
<protein>
    <submittedName>
        <fullName evidence="3">Uncharacterized protein</fullName>
    </submittedName>
</protein>
<feature type="compositionally biased region" description="Polar residues" evidence="1">
    <location>
        <begin position="120"/>
        <end position="131"/>
    </location>
</feature>
<keyword evidence="4" id="KW-1185">Reference proteome</keyword>